<dbReference type="InterPro" id="IPR029069">
    <property type="entry name" value="HotDog_dom_sf"/>
</dbReference>
<dbReference type="AlphaFoldDB" id="A0A2R5GET1"/>
<protein>
    <submittedName>
        <fullName evidence="5">Acyl-coenzyme A thioesterase THEM4</fullName>
    </submittedName>
</protein>
<evidence type="ECO:0000313" key="6">
    <source>
        <dbReference type="Proteomes" id="UP000241890"/>
    </source>
</evidence>
<organism evidence="5 6">
    <name type="scientific">Hondaea fermentalgiana</name>
    <dbReference type="NCBI Taxonomy" id="2315210"/>
    <lineage>
        <taxon>Eukaryota</taxon>
        <taxon>Sar</taxon>
        <taxon>Stramenopiles</taxon>
        <taxon>Bigyra</taxon>
        <taxon>Labyrinthulomycetes</taxon>
        <taxon>Thraustochytrida</taxon>
        <taxon>Thraustochytriidae</taxon>
        <taxon>Hondaea</taxon>
    </lineage>
</organism>
<evidence type="ECO:0000313" key="5">
    <source>
        <dbReference type="EMBL" id="GBG28819.1"/>
    </source>
</evidence>
<dbReference type="Proteomes" id="UP000241890">
    <property type="component" value="Unassembled WGS sequence"/>
</dbReference>
<evidence type="ECO:0000256" key="1">
    <source>
        <dbReference type="ARBA" id="ARBA00022490"/>
    </source>
</evidence>
<keyword evidence="4" id="KW-0443">Lipid metabolism</keyword>
<dbReference type="GO" id="GO:0016787">
    <property type="term" value="F:hydrolase activity"/>
    <property type="evidence" value="ECO:0007669"/>
    <property type="project" value="UniProtKB-KW"/>
</dbReference>
<dbReference type="Gene3D" id="3.10.129.10">
    <property type="entry name" value="Hotdog Thioesterase"/>
    <property type="match status" value="1"/>
</dbReference>
<dbReference type="SUPFAM" id="SSF54637">
    <property type="entry name" value="Thioesterase/thiol ester dehydrase-isomerase"/>
    <property type="match status" value="1"/>
</dbReference>
<reference evidence="5 6" key="1">
    <citation type="submission" date="2017-12" db="EMBL/GenBank/DDBJ databases">
        <title>Sequencing, de novo assembly and annotation of complete genome of a new Thraustochytrid species, strain FCC1311.</title>
        <authorList>
            <person name="Sedici K."/>
            <person name="Godart F."/>
            <person name="Aiese Cigliano R."/>
            <person name="Sanseverino W."/>
            <person name="Barakat M."/>
            <person name="Ortet P."/>
            <person name="Marechal E."/>
            <person name="Cagnac O."/>
            <person name="Amato A."/>
        </authorList>
    </citation>
    <scope>NUCLEOTIDE SEQUENCE [LARGE SCALE GENOMIC DNA]</scope>
</reference>
<dbReference type="PANTHER" id="PTHR12418:SF19">
    <property type="entry name" value="ACYL-COENZYME A THIOESTERASE THEM4"/>
    <property type="match status" value="1"/>
</dbReference>
<evidence type="ECO:0000256" key="3">
    <source>
        <dbReference type="ARBA" id="ARBA00022832"/>
    </source>
</evidence>
<sequence>MLAADPTFKEAKFPEIGNEHFVLGDRSAFRFRFAASQEKHQVVCAVYAGTYSTNTAGMMHGGAVSTVFDMVVALSGSAVLQSPGAYGMTKRLEIAYLRPSPLKKCVRVESDFNYTPGDKDAQVTAKMVDVETATVTARATATMSDFYRRSTAKL</sequence>
<keyword evidence="1" id="KW-0963">Cytoplasm</keyword>
<name>A0A2R5GET1_9STRA</name>
<keyword evidence="6" id="KW-1185">Reference proteome</keyword>
<gene>
    <name evidence="5" type="ORF">FCC1311_050402</name>
</gene>
<dbReference type="GO" id="GO:0006631">
    <property type="term" value="P:fatty acid metabolic process"/>
    <property type="evidence" value="ECO:0007669"/>
    <property type="project" value="UniProtKB-KW"/>
</dbReference>
<proteinExistence type="predicted"/>
<evidence type="ECO:0000256" key="4">
    <source>
        <dbReference type="ARBA" id="ARBA00023098"/>
    </source>
</evidence>
<keyword evidence="3" id="KW-0276">Fatty acid metabolism</keyword>
<dbReference type="PANTHER" id="PTHR12418">
    <property type="entry name" value="ACYL-COENZYME A THIOESTERASE THEM4"/>
    <property type="match status" value="1"/>
</dbReference>
<accession>A0A2R5GET1</accession>
<dbReference type="EMBL" id="BEYU01000049">
    <property type="protein sequence ID" value="GBG28819.1"/>
    <property type="molecule type" value="Genomic_DNA"/>
</dbReference>
<comment type="caution">
    <text evidence="5">The sequence shown here is derived from an EMBL/GenBank/DDBJ whole genome shotgun (WGS) entry which is preliminary data.</text>
</comment>
<dbReference type="OrthoDB" id="2831072at2759"/>
<keyword evidence="2" id="KW-0378">Hydrolase</keyword>
<dbReference type="InParanoid" id="A0A2R5GET1"/>
<dbReference type="InterPro" id="IPR052365">
    <property type="entry name" value="THEM4/THEM5_acyl-CoA_thioest"/>
</dbReference>
<evidence type="ECO:0000256" key="2">
    <source>
        <dbReference type="ARBA" id="ARBA00022801"/>
    </source>
</evidence>